<keyword evidence="3" id="KW-1185">Reference proteome</keyword>
<feature type="compositionally biased region" description="Basic and acidic residues" evidence="1">
    <location>
        <begin position="269"/>
        <end position="285"/>
    </location>
</feature>
<name>A0AAE0XF34_9PEZI</name>
<dbReference type="AlphaFoldDB" id="A0AAE0XF34"/>
<feature type="compositionally biased region" description="Low complexity" evidence="1">
    <location>
        <begin position="286"/>
        <end position="300"/>
    </location>
</feature>
<proteinExistence type="predicted"/>
<protein>
    <submittedName>
        <fullName evidence="2">Uncharacterized protein</fullName>
    </submittedName>
</protein>
<evidence type="ECO:0000313" key="2">
    <source>
        <dbReference type="EMBL" id="KAK3692025.1"/>
    </source>
</evidence>
<organism evidence="2 3">
    <name type="scientific">Podospora appendiculata</name>
    <dbReference type="NCBI Taxonomy" id="314037"/>
    <lineage>
        <taxon>Eukaryota</taxon>
        <taxon>Fungi</taxon>
        <taxon>Dikarya</taxon>
        <taxon>Ascomycota</taxon>
        <taxon>Pezizomycotina</taxon>
        <taxon>Sordariomycetes</taxon>
        <taxon>Sordariomycetidae</taxon>
        <taxon>Sordariales</taxon>
        <taxon>Podosporaceae</taxon>
        <taxon>Podospora</taxon>
    </lineage>
</organism>
<sequence length="491" mass="54413">MMESSENTQKAHIADAFTVAPDQTPSTIGPRPLPPLPTTSIPLPLSSFTAYRKPVAPRQWEPRCNHSTMTRLYHAQFECEICKQVGPFGWLYRCTKDRDALILDAKYKGHRVFFDLLGQTFQNKMTLGKYGPDARAEKFSFLKEITPAQLSSYTPHQLATILEQREKVAKAISEERSSSENPVFQYARQKYPHDAKPWMPDEKYECQYKICPRCHRLGKDKSWLSLNGILEDEIMPTDAAGFSFAFLPHRPIGDAEILRNIGYRPVPMRRLDQPNSETERVDEHPGSSTSGGRSSDTARSLVDGGTRWAVSPASRFTRGRLMKNRAYLATKLPGPPIRATFVLPKFPFASIGDSANPISSISDPSPIGPRLQTHSGFWAAAARPANQASSLLVPITDSGTPSSTPVSTHETYTKACSTPLPQADIDEDVFFTAYRPDMEDTGDAESYFSADSLELVDAVALTEEAVEMGTPDMVAHVDPLVSELDMPKGPT</sequence>
<dbReference type="EMBL" id="JAULSO010000001">
    <property type="protein sequence ID" value="KAK3692025.1"/>
    <property type="molecule type" value="Genomic_DNA"/>
</dbReference>
<gene>
    <name evidence="2" type="ORF">B0T22DRAFT_446202</name>
</gene>
<feature type="region of interest" description="Disordered" evidence="1">
    <location>
        <begin position="267"/>
        <end position="304"/>
    </location>
</feature>
<dbReference type="Proteomes" id="UP001270362">
    <property type="component" value="Unassembled WGS sequence"/>
</dbReference>
<accession>A0AAE0XF34</accession>
<reference evidence="2" key="2">
    <citation type="submission" date="2023-06" db="EMBL/GenBank/DDBJ databases">
        <authorList>
            <consortium name="Lawrence Berkeley National Laboratory"/>
            <person name="Haridas S."/>
            <person name="Hensen N."/>
            <person name="Bonometti L."/>
            <person name="Westerberg I."/>
            <person name="Brannstrom I.O."/>
            <person name="Guillou S."/>
            <person name="Cros-Aarteil S."/>
            <person name="Calhoun S."/>
            <person name="Kuo A."/>
            <person name="Mondo S."/>
            <person name="Pangilinan J."/>
            <person name="Riley R."/>
            <person name="Labutti K."/>
            <person name="Andreopoulos B."/>
            <person name="Lipzen A."/>
            <person name="Chen C."/>
            <person name="Yanf M."/>
            <person name="Daum C."/>
            <person name="Ng V."/>
            <person name="Clum A."/>
            <person name="Steindorff A."/>
            <person name="Ohm R."/>
            <person name="Martin F."/>
            <person name="Silar P."/>
            <person name="Natvig D."/>
            <person name="Lalanne C."/>
            <person name="Gautier V."/>
            <person name="Ament-Velasquez S.L."/>
            <person name="Kruys A."/>
            <person name="Hutchinson M.I."/>
            <person name="Powell A.J."/>
            <person name="Barry K."/>
            <person name="Miller A.N."/>
            <person name="Grigoriev I.V."/>
            <person name="Debuchy R."/>
            <person name="Gladieux P."/>
            <person name="Thoren M.H."/>
            <person name="Johannesson H."/>
        </authorList>
    </citation>
    <scope>NUCLEOTIDE SEQUENCE</scope>
    <source>
        <strain evidence="2">CBS 314.62</strain>
    </source>
</reference>
<comment type="caution">
    <text evidence="2">The sequence shown here is derived from an EMBL/GenBank/DDBJ whole genome shotgun (WGS) entry which is preliminary data.</text>
</comment>
<evidence type="ECO:0000256" key="1">
    <source>
        <dbReference type="SAM" id="MobiDB-lite"/>
    </source>
</evidence>
<reference evidence="2" key="1">
    <citation type="journal article" date="2023" name="Mol. Phylogenet. Evol.">
        <title>Genome-scale phylogeny and comparative genomics of the fungal order Sordariales.</title>
        <authorList>
            <person name="Hensen N."/>
            <person name="Bonometti L."/>
            <person name="Westerberg I."/>
            <person name="Brannstrom I.O."/>
            <person name="Guillou S."/>
            <person name="Cros-Aarteil S."/>
            <person name="Calhoun S."/>
            <person name="Haridas S."/>
            <person name="Kuo A."/>
            <person name="Mondo S."/>
            <person name="Pangilinan J."/>
            <person name="Riley R."/>
            <person name="LaButti K."/>
            <person name="Andreopoulos B."/>
            <person name="Lipzen A."/>
            <person name="Chen C."/>
            <person name="Yan M."/>
            <person name="Daum C."/>
            <person name="Ng V."/>
            <person name="Clum A."/>
            <person name="Steindorff A."/>
            <person name="Ohm R.A."/>
            <person name="Martin F."/>
            <person name="Silar P."/>
            <person name="Natvig D.O."/>
            <person name="Lalanne C."/>
            <person name="Gautier V."/>
            <person name="Ament-Velasquez S.L."/>
            <person name="Kruys A."/>
            <person name="Hutchinson M.I."/>
            <person name="Powell A.J."/>
            <person name="Barry K."/>
            <person name="Miller A.N."/>
            <person name="Grigoriev I.V."/>
            <person name="Debuchy R."/>
            <person name="Gladieux P."/>
            <person name="Hiltunen Thoren M."/>
            <person name="Johannesson H."/>
        </authorList>
    </citation>
    <scope>NUCLEOTIDE SEQUENCE</scope>
    <source>
        <strain evidence="2">CBS 314.62</strain>
    </source>
</reference>
<evidence type="ECO:0000313" key="3">
    <source>
        <dbReference type="Proteomes" id="UP001270362"/>
    </source>
</evidence>